<dbReference type="EMBL" id="GBRH01244687">
    <property type="protein sequence ID" value="JAD53208.1"/>
    <property type="molecule type" value="Transcribed_RNA"/>
</dbReference>
<protein>
    <submittedName>
        <fullName evidence="2">Uncharacterized protein</fullName>
    </submittedName>
</protein>
<evidence type="ECO:0000256" key="1">
    <source>
        <dbReference type="SAM" id="MobiDB-lite"/>
    </source>
</evidence>
<organism evidence="2">
    <name type="scientific">Arundo donax</name>
    <name type="common">Giant reed</name>
    <name type="synonym">Donax arundinaceus</name>
    <dbReference type="NCBI Taxonomy" id="35708"/>
    <lineage>
        <taxon>Eukaryota</taxon>
        <taxon>Viridiplantae</taxon>
        <taxon>Streptophyta</taxon>
        <taxon>Embryophyta</taxon>
        <taxon>Tracheophyta</taxon>
        <taxon>Spermatophyta</taxon>
        <taxon>Magnoliopsida</taxon>
        <taxon>Liliopsida</taxon>
        <taxon>Poales</taxon>
        <taxon>Poaceae</taxon>
        <taxon>PACMAD clade</taxon>
        <taxon>Arundinoideae</taxon>
        <taxon>Arundineae</taxon>
        <taxon>Arundo</taxon>
    </lineage>
</organism>
<name>A0A0A9ATM2_ARUDO</name>
<evidence type="ECO:0000313" key="2">
    <source>
        <dbReference type="EMBL" id="JAD53208.1"/>
    </source>
</evidence>
<feature type="region of interest" description="Disordered" evidence="1">
    <location>
        <begin position="32"/>
        <end position="51"/>
    </location>
</feature>
<reference evidence="2" key="1">
    <citation type="submission" date="2014-09" db="EMBL/GenBank/DDBJ databases">
        <authorList>
            <person name="Magalhaes I.L.F."/>
            <person name="Oliveira U."/>
            <person name="Santos F.R."/>
            <person name="Vidigal T.H.D.A."/>
            <person name="Brescovit A.D."/>
            <person name="Santos A.J."/>
        </authorList>
    </citation>
    <scope>NUCLEOTIDE SEQUENCE</scope>
    <source>
        <tissue evidence="2">Shoot tissue taken approximately 20 cm above the soil surface</tissue>
    </source>
</reference>
<sequence length="51" mass="5729">MVNMKLATGLLLIRNATTTEIFTATLTLLRPLTDQGSEEKEKPMRDSSFML</sequence>
<proteinExistence type="predicted"/>
<reference evidence="2" key="2">
    <citation type="journal article" date="2015" name="Data Brief">
        <title>Shoot transcriptome of the giant reed, Arundo donax.</title>
        <authorList>
            <person name="Barrero R.A."/>
            <person name="Guerrero F.D."/>
            <person name="Moolhuijzen P."/>
            <person name="Goolsby J.A."/>
            <person name="Tidwell J."/>
            <person name="Bellgard S.E."/>
            <person name="Bellgard M.I."/>
        </authorList>
    </citation>
    <scope>NUCLEOTIDE SEQUENCE</scope>
    <source>
        <tissue evidence="2">Shoot tissue taken approximately 20 cm above the soil surface</tissue>
    </source>
</reference>
<dbReference type="AlphaFoldDB" id="A0A0A9ATM2"/>
<accession>A0A0A9ATM2</accession>